<organism evidence="1">
    <name type="scientific">Rhizophora mucronata</name>
    <name type="common">Asiatic mangrove</name>
    <dbReference type="NCBI Taxonomy" id="61149"/>
    <lineage>
        <taxon>Eukaryota</taxon>
        <taxon>Viridiplantae</taxon>
        <taxon>Streptophyta</taxon>
        <taxon>Embryophyta</taxon>
        <taxon>Tracheophyta</taxon>
        <taxon>Spermatophyta</taxon>
        <taxon>Magnoliopsida</taxon>
        <taxon>eudicotyledons</taxon>
        <taxon>Gunneridae</taxon>
        <taxon>Pentapetalae</taxon>
        <taxon>rosids</taxon>
        <taxon>fabids</taxon>
        <taxon>Malpighiales</taxon>
        <taxon>Rhizophoraceae</taxon>
        <taxon>Rhizophora</taxon>
    </lineage>
</organism>
<dbReference type="EMBL" id="GGEC01051538">
    <property type="protein sequence ID" value="MBX32022.1"/>
    <property type="molecule type" value="Transcribed_RNA"/>
</dbReference>
<accession>A0A2P2MPB7</accession>
<dbReference type="AlphaFoldDB" id="A0A2P2MPB7"/>
<proteinExistence type="predicted"/>
<sequence length="38" mass="4399">MYPQGVWGLICLQPQLVLLIQSQQPVSQMNLFNDVKRL</sequence>
<reference evidence="1" key="1">
    <citation type="submission" date="2018-02" db="EMBL/GenBank/DDBJ databases">
        <title>Rhizophora mucronata_Transcriptome.</title>
        <authorList>
            <person name="Meera S.P."/>
            <person name="Sreeshan A."/>
            <person name="Augustine A."/>
        </authorList>
    </citation>
    <scope>NUCLEOTIDE SEQUENCE</scope>
    <source>
        <tissue evidence="1">Leaf</tissue>
    </source>
</reference>
<evidence type="ECO:0000313" key="1">
    <source>
        <dbReference type="EMBL" id="MBX32022.1"/>
    </source>
</evidence>
<name>A0A2P2MPB7_RHIMU</name>
<protein>
    <submittedName>
        <fullName evidence="1">Uncharacterized protein MANES_12G071800</fullName>
    </submittedName>
</protein>